<evidence type="ECO:0000256" key="1">
    <source>
        <dbReference type="ARBA" id="ARBA00004370"/>
    </source>
</evidence>
<dbReference type="Proteomes" id="UP000324222">
    <property type="component" value="Unassembled WGS sequence"/>
</dbReference>
<dbReference type="EMBL" id="VSRR010000501">
    <property type="protein sequence ID" value="MPC16377.1"/>
    <property type="molecule type" value="Genomic_DNA"/>
</dbReference>
<keyword evidence="2" id="KW-0812">Transmembrane</keyword>
<reference evidence="6 7" key="1">
    <citation type="submission" date="2019-05" db="EMBL/GenBank/DDBJ databases">
        <title>Another draft genome of Portunus trituberculatus and its Hox gene families provides insights of decapod evolution.</title>
        <authorList>
            <person name="Jeong J.-H."/>
            <person name="Song I."/>
            <person name="Kim S."/>
            <person name="Choi T."/>
            <person name="Kim D."/>
            <person name="Ryu S."/>
            <person name="Kim W."/>
        </authorList>
    </citation>
    <scope>NUCLEOTIDE SEQUENCE [LARGE SCALE GENOMIC DNA]</scope>
    <source>
        <tissue evidence="6">Muscle</tissue>
    </source>
</reference>
<evidence type="ECO:0000256" key="2">
    <source>
        <dbReference type="ARBA" id="ARBA00022692"/>
    </source>
</evidence>
<dbReference type="AlphaFoldDB" id="A0A5B7D2U5"/>
<dbReference type="OrthoDB" id="270167at2759"/>
<evidence type="ECO:0000313" key="7">
    <source>
        <dbReference type="Proteomes" id="UP000324222"/>
    </source>
</evidence>
<evidence type="ECO:0000256" key="3">
    <source>
        <dbReference type="ARBA" id="ARBA00022989"/>
    </source>
</evidence>
<evidence type="ECO:0000313" key="6">
    <source>
        <dbReference type="EMBL" id="MPC16377.1"/>
    </source>
</evidence>
<dbReference type="PANTHER" id="PTHR44176:SF1">
    <property type="entry name" value="DNAJ HOMOLOG SUBFAMILY C MEMBER 25"/>
    <property type="match status" value="1"/>
</dbReference>
<comment type="caution">
    <text evidence="6">The sequence shown here is derived from an EMBL/GenBank/DDBJ whole genome shotgun (WGS) entry which is preliminary data.</text>
</comment>
<proteinExistence type="predicted"/>
<accession>A0A5B7D2U5</accession>
<keyword evidence="4" id="KW-0472">Membrane</keyword>
<sequence length="153" mass="18531">MLISNINSLIHTTTTTTLLLHLPAPPPPKPVPSCRDILWVQLAFLPYWSLQYFGWYLRWVWKFWILKHDYGDEEKCYIIRKFMGLSHGQFENLDDHVKEEYLDLELWKKENYESWKAERDAELKLKMAQSGRYKSYRRYMKNNGPGRMYFDDS</sequence>
<gene>
    <name evidence="6" type="ORF">E2C01_009201</name>
</gene>
<dbReference type="GO" id="GO:0005789">
    <property type="term" value="C:endoplasmic reticulum membrane"/>
    <property type="evidence" value="ECO:0007669"/>
    <property type="project" value="TreeGrafter"/>
</dbReference>
<dbReference type="PANTHER" id="PTHR44176">
    <property type="entry name" value="DNAJ HOMOLOG SUBFAMILY C MEMBER 25"/>
    <property type="match status" value="1"/>
</dbReference>
<dbReference type="GO" id="GO:0006457">
    <property type="term" value="P:protein folding"/>
    <property type="evidence" value="ECO:0007669"/>
    <property type="project" value="InterPro"/>
</dbReference>
<keyword evidence="3" id="KW-1133">Transmembrane helix</keyword>
<comment type="subcellular location">
    <subcellularLocation>
        <location evidence="1">Membrane</location>
    </subcellularLocation>
</comment>
<organism evidence="6 7">
    <name type="scientific">Portunus trituberculatus</name>
    <name type="common">Swimming crab</name>
    <name type="synonym">Neptunus trituberculatus</name>
    <dbReference type="NCBI Taxonomy" id="210409"/>
    <lineage>
        <taxon>Eukaryota</taxon>
        <taxon>Metazoa</taxon>
        <taxon>Ecdysozoa</taxon>
        <taxon>Arthropoda</taxon>
        <taxon>Crustacea</taxon>
        <taxon>Multicrustacea</taxon>
        <taxon>Malacostraca</taxon>
        <taxon>Eumalacostraca</taxon>
        <taxon>Eucarida</taxon>
        <taxon>Decapoda</taxon>
        <taxon>Pleocyemata</taxon>
        <taxon>Brachyura</taxon>
        <taxon>Eubrachyura</taxon>
        <taxon>Portunoidea</taxon>
        <taxon>Portunidae</taxon>
        <taxon>Portuninae</taxon>
        <taxon>Portunus</taxon>
    </lineage>
</organism>
<evidence type="ECO:0000256" key="4">
    <source>
        <dbReference type="ARBA" id="ARBA00023136"/>
    </source>
</evidence>
<name>A0A5B7D2U5_PORTR</name>
<evidence type="ECO:0000256" key="5">
    <source>
        <dbReference type="ARBA" id="ARBA00023186"/>
    </source>
</evidence>
<keyword evidence="5" id="KW-0143">Chaperone</keyword>
<dbReference type="InterPro" id="IPR044632">
    <property type="entry name" value="DNAJC25-like"/>
</dbReference>
<keyword evidence="7" id="KW-1185">Reference proteome</keyword>
<protein>
    <submittedName>
        <fullName evidence="6">DnaJ subfamily C member 25</fullName>
    </submittedName>
</protein>